<dbReference type="InterPro" id="IPR000232">
    <property type="entry name" value="HSF_DNA-bd"/>
</dbReference>
<sequence>MKTRCAGTELRVCAAFQQPGLHEATTEDDKCPHLFALGLDCCVLSQKGRSWQRSIELHRRGTNGSQNTRGSSWAIQTKTMDFCENSLPSNINSHSFPAKLWRLVNNPAIEAIYWDKLGEVIIVDRRLFEKLILSPSSIISDPADTFKTTRFSSFIRQLNLYGFKKADQYSRSSHHWSGDNGACHRFYNPNFKRNQPELIANLWRLTAGNKAKLQAGLNVTCQPPFRYEEKCGGDRNRHKPVKGGGSSLLSTKHQAAINPYTLNKPQGMTAYTETPVPPLDLMRSQGAYLPCAFALKQHYPSVTSSSSAQAELLSPQTSYQSGYNANMSCHGKHSQASQIMEKQEEENWHISLDTIFQIADEVMHTPTNNCLVNVVTTEKSAAILEPSPTTCEATLSDSPASNMNEEFVVSITEQMLEDVLSDLGLFSAGFL</sequence>
<evidence type="ECO:0000313" key="7">
    <source>
        <dbReference type="EMBL" id="KAK2828798.1"/>
    </source>
</evidence>
<dbReference type="GO" id="GO:0003700">
    <property type="term" value="F:DNA-binding transcription factor activity"/>
    <property type="evidence" value="ECO:0007669"/>
    <property type="project" value="InterPro"/>
</dbReference>
<proteinExistence type="inferred from homology"/>
<dbReference type="InterPro" id="IPR036388">
    <property type="entry name" value="WH-like_DNA-bd_sf"/>
</dbReference>
<feature type="domain" description="HSF-type DNA-binding" evidence="6">
    <location>
        <begin position="92"/>
        <end position="205"/>
    </location>
</feature>
<dbReference type="SMART" id="SM00415">
    <property type="entry name" value="HSF"/>
    <property type="match status" value="1"/>
</dbReference>
<reference evidence="7" key="1">
    <citation type="submission" date="2023-07" db="EMBL/GenBank/DDBJ databases">
        <title>Chromosome-level Genome Assembly of Striped Snakehead (Channa striata).</title>
        <authorList>
            <person name="Liu H."/>
        </authorList>
    </citation>
    <scope>NUCLEOTIDE SEQUENCE</scope>
    <source>
        <strain evidence="7">Gz</strain>
        <tissue evidence="7">Muscle</tissue>
    </source>
</reference>
<accession>A0AA88M4W6</accession>
<comment type="subcellular location">
    <subcellularLocation>
        <location evidence="1">Nucleus</location>
    </subcellularLocation>
</comment>
<evidence type="ECO:0000259" key="6">
    <source>
        <dbReference type="SMART" id="SM00415"/>
    </source>
</evidence>
<evidence type="ECO:0000256" key="2">
    <source>
        <dbReference type="ARBA" id="ARBA00006403"/>
    </source>
</evidence>
<evidence type="ECO:0000256" key="4">
    <source>
        <dbReference type="ARBA" id="ARBA00023242"/>
    </source>
</evidence>
<comment type="caution">
    <text evidence="7">The sequence shown here is derived from an EMBL/GenBank/DDBJ whole genome shotgun (WGS) entry which is preliminary data.</text>
</comment>
<dbReference type="PANTHER" id="PTHR10015">
    <property type="entry name" value="HEAT SHOCK TRANSCRIPTION FACTOR"/>
    <property type="match status" value="1"/>
</dbReference>
<evidence type="ECO:0000256" key="5">
    <source>
        <dbReference type="RuleBase" id="RU004020"/>
    </source>
</evidence>
<evidence type="ECO:0000256" key="3">
    <source>
        <dbReference type="ARBA" id="ARBA00023125"/>
    </source>
</evidence>
<gene>
    <name evidence="7" type="ORF">Q5P01_019832</name>
</gene>
<organism evidence="7 8">
    <name type="scientific">Channa striata</name>
    <name type="common">Snakehead murrel</name>
    <name type="synonym">Ophicephalus striatus</name>
    <dbReference type="NCBI Taxonomy" id="64152"/>
    <lineage>
        <taxon>Eukaryota</taxon>
        <taxon>Metazoa</taxon>
        <taxon>Chordata</taxon>
        <taxon>Craniata</taxon>
        <taxon>Vertebrata</taxon>
        <taxon>Euteleostomi</taxon>
        <taxon>Actinopterygii</taxon>
        <taxon>Neopterygii</taxon>
        <taxon>Teleostei</taxon>
        <taxon>Neoteleostei</taxon>
        <taxon>Acanthomorphata</taxon>
        <taxon>Anabantaria</taxon>
        <taxon>Anabantiformes</taxon>
        <taxon>Channoidei</taxon>
        <taxon>Channidae</taxon>
        <taxon>Channa</taxon>
    </lineage>
</organism>
<dbReference type="Gene3D" id="1.10.10.10">
    <property type="entry name" value="Winged helix-like DNA-binding domain superfamily/Winged helix DNA-binding domain"/>
    <property type="match status" value="1"/>
</dbReference>
<dbReference type="Proteomes" id="UP001187415">
    <property type="component" value="Unassembled WGS sequence"/>
</dbReference>
<dbReference type="AlphaFoldDB" id="A0AA88M4W6"/>
<protein>
    <recommendedName>
        <fullName evidence="6">HSF-type DNA-binding domain-containing protein</fullName>
    </recommendedName>
</protein>
<keyword evidence="8" id="KW-1185">Reference proteome</keyword>
<evidence type="ECO:0000313" key="8">
    <source>
        <dbReference type="Proteomes" id="UP001187415"/>
    </source>
</evidence>
<dbReference type="PANTHER" id="PTHR10015:SF336">
    <property type="entry name" value="HEAT SHOCK TRANSCRIPTION FACTOR, Y-LINKED"/>
    <property type="match status" value="1"/>
</dbReference>
<keyword evidence="4" id="KW-0539">Nucleus</keyword>
<comment type="similarity">
    <text evidence="2 5">Belongs to the HSF family.</text>
</comment>
<evidence type="ECO:0000256" key="1">
    <source>
        <dbReference type="ARBA" id="ARBA00004123"/>
    </source>
</evidence>
<dbReference type="GO" id="GO:0005634">
    <property type="term" value="C:nucleus"/>
    <property type="evidence" value="ECO:0007669"/>
    <property type="project" value="UniProtKB-SubCell"/>
</dbReference>
<name>A0AA88M4W6_CHASR</name>
<dbReference type="EMBL" id="JAUPFM010000015">
    <property type="protein sequence ID" value="KAK2828798.1"/>
    <property type="molecule type" value="Genomic_DNA"/>
</dbReference>
<keyword evidence="3" id="KW-0238">DNA-binding</keyword>
<dbReference type="Pfam" id="PF00447">
    <property type="entry name" value="HSF_DNA-bind"/>
    <property type="match status" value="1"/>
</dbReference>
<dbReference type="SUPFAM" id="SSF46785">
    <property type="entry name" value="Winged helix' DNA-binding domain"/>
    <property type="match status" value="1"/>
</dbReference>
<dbReference type="InterPro" id="IPR036390">
    <property type="entry name" value="WH_DNA-bd_sf"/>
</dbReference>
<dbReference type="GO" id="GO:0043565">
    <property type="term" value="F:sequence-specific DNA binding"/>
    <property type="evidence" value="ECO:0007669"/>
    <property type="project" value="InterPro"/>
</dbReference>